<accession>X1JVN8</accession>
<gene>
    <name evidence="1" type="ORF">S03H2_73181</name>
</gene>
<proteinExistence type="predicted"/>
<protein>
    <submittedName>
        <fullName evidence="1">Uncharacterized protein</fullName>
    </submittedName>
</protein>
<comment type="caution">
    <text evidence="1">The sequence shown here is derived from an EMBL/GenBank/DDBJ whole genome shotgun (WGS) entry which is preliminary data.</text>
</comment>
<organism evidence="1">
    <name type="scientific">marine sediment metagenome</name>
    <dbReference type="NCBI Taxonomy" id="412755"/>
    <lineage>
        <taxon>unclassified sequences</taxon>
        <taxon>metagenomes</taxon>
        <taxon>ecological metagenomes</taxon>
    </lineage>
</organism>
<evidence type="ECO:0000313" key="1">
    <source>
        <dbReference type="EMBL" id="GAH98162.1"/>
    </source>
</evidence>
<dbReference type="EMBL" id="BARU01050033">
    <property type="protein sequence ID" value="GAH98162.1"/>
    <property type="molecule type" value="Genomic_DNA"/>
</dbReference>
<dbReference type="AlphaFoldDB" id="X1JVN8"/>
<name>X1JVN8_9ZZZZ</name>
<feature type="non-terminal residue" evidence="1">
    <location>
        <position position="30"/>
    </location>
</feature>
<feature type="non-terminal residue" evidence="1">
    <location>
        <position position="1"/>
    </location>
</feature>
<sequence>FTCIEGPGYFCTNAFGNEFSFYYTGPYIYF</sequence>
<reference evidence="1" key="1">
    <citation type="journal article" date="2014" name="Front. Microbiol.">
        <title>High frequency of phylogenetically diverse reductive dehalogenase-homologous genes in deep subseafloor sedimentary metagenomes.</title>
        <authorList>
            <person name="Kawai M."/>
            <person name="Futagami T."/>
            <person name="Toyoda A."/>
            <person name="Takaki Y."/>
            <person name="Nishi S."/>
            <person name="Hori S."/>
            <person name="Arai W."/>
            <person name="Tsubouchi T."/>
            <person name="Morono Y."/>
            <person name="Uchiyama I."/>
            <person name="Ito T."/>
            <person name="Fujiyama A."/>
            <person name="Inagaki F."/>
            <person name="Takami H."/>
        </authorList>
    </citation>
    <scope>NUCLEOTIDE SEQUENCE</scope>
    <source>
        <strain evidence="1">Expedition CK06-06</strain>
    </source>
</reference>